<evidence type="ECO:0000256" key="3">
    <source>
        <dbReference type="RuleBase" id="RU000363"/>
    </source>
</evidence>
<dbReference type="SMART" id="SM00822">
    <property type="entry name" value="PKS_KR"/>
    <property type="match status" value="1"/>
</dbReference>
<organism evidence="5 6">
    <name type="scientific">Frankia nepalensis</name>
    <dbReference type="NCBI Taxonomy" id="1836974"/>
    <lineage>
        <taxon>Bacteria</taxon>
        <taxon>Bacillati</taxon>
        <taxon>Actinomycetota</taxon>
        <taxon>Actinomycetes</taxon>
        <taxon>Frankiales</taxon>
        <taxon>Frankiaceae</taxon>
        <taxon>Frankia</taxon>
    </lineage>
</organism>
<dbReference type="Pfam" id="PF00106">
    <property type="entry name" value="adh_short"/>
    <property type="match status" value="1"/>
</dbReference>
<dbReference type="InterPro" id="IPR036291">
    <property type="entry name" value="NAD(P)-bd_dom_sf"/>
</dbReference>
<protein>
    <submittedName>
        <fullName evidence="5">SDR family NAD(P)-dependent oxidoreductase</fullName>
    </submittedName>
</protein>
<gene>
    <name evidence="5" type="ORF">I7412_32985</name>
</gene>
<evidence type="ECO:0000259" key="4">
    <source>
        <dbReference type="SMART" id="SM00822"/>
    </source>
</evidence>
<dbReference type="FunFam" id="3.40.50.720:FF:000047">
    <property type="entry name" value="NADP-dependent L-serine/L-allo-threonine dehydrogenase"/>
    <property type="match status" value="1"/>
</dbReference>
<dbReference type="PANTHER" id="PTHR43115">
    <property type="entry name" value="DEHYDROGENASE/REDUCTASE SDR FAMILY MEMBER 11"/>
    <property type="match status" value="1"/>
</dbReference>
<evidence type="ECO:0000313" key="5">
    <source>
        <dbReference type="EMBL" id="MBL7631892.1"/>
    </source>
</evidence>
<dbReference type="RefSeq" id="WP_203000366.1">
    <property type="nucleotide sequence ID" value="NZ_JADWYU010000187.1"/>
</dbReference>
<dbReference type="Gene3D" id="3.40.50.720">
    <property type="entry name" value="NAD(P)-binding Rossmann-like Domain"/>
    <property type="match status" value="1"/>
</dbReference>
<dbReference type="EMBL" id="JAEACQ010000288">
    <property type="protein sequence ID" value="MBL7631892.1"/>
    <property type="molecule type" value="Genomic_DNA"/>
</dbReference>
<name>A0A937URZ2_9ACTN</name>
<keyword evidence="2" id="KW-0560">Oxidoreductase</keyword>
<proteinExistence type="inferred from homology"/>
<dbReference type="GO" id="GO:0016616">
    <property type="term" value="F:oxidoreductase activity, acting on the CH-OH group of donors, NAD or NADP as acceptor"/>
    <property type="evidence" value="ECO:0007669"/>
    <property type="project" value="UniProtKB-ARBA"/>
</dbReference>
<evidence type="ECO:0000256" key="1">
    <source>
        <dbReference type="ARBA" id="ARBA00006484"/>
    </source>
</evidence>
<sequence length="255" mass="27058">MGERLDGTVALVTGASSGIGEAAARELARQGAAVALVARRKDRLDALAAEITAAGAAAITVEADVTDQALAVAAVERTVAELGRLDTVVNNAGVMLLGPILGAPTEEWDRMVRLNVQGLLYVAHAALPHLVEAAAGEPRRVADLVNISSVAGRRAAAFSGVYNLTKHGVNAFTESLRQEVTERHVRISVVEPGAVETELADHLRPEIREVSRQRFANVEMLHAQDIADAIAYIVTRPRRAAINEILIRPTNQPGP</sequence>
<dbReference type="PANTHER" id="PTHR43115:SF4">
    <property type="entry name" value="DEHYDROGENASE_REDUCTASE SDR FAMILY MEMBER 11"/>
    <property type="match status" value="1"/>
</dbReference>
<evidence type="ECO:0000313" key="6">
    <source>
        <dbReference type="Proteomes" id="UP000604475"/>
    </source>
</evidence>
<dbReference type="PRINTS" id="PR00080">
    <property type="entry name" value="SDRFAMILY"/>
</dbReference>
<dbReference type="SUPFAM" id="SSF51735">
    <property type="entry name" value="NAD(P)-binding Rossmann-fold domains"/>
    <property type="match status" value="1"/>
</dbReference>
<accession>A0A937URZ2</accession>
<dbReference type="AlphaFoldDB" id="A0A937URZ2"/>
<evidence type="ECO:0000256" key="2">
    <source>
        <dbReference type="ARBA" id="ARBA00023002"/>
    </source>
</evidence>
<dbReference type="InterPro" id="IPR002347">
    <property type="entry name" value="SDR_fam"/>
</dbReference>
<comment type="similarity">
    <text evidence="1 3">Belongs to the short-chain dehydrogenases/reductases (SDR) family.</text>
</comment>
<dbReference type="InterPro" id="IPR057326">
    <property type="entry name" value="KR_dom"/>
</dbReference>
<reference evidence="5" key="1">
    <citation type="submission" date="2020-12" db="EMBL/GenBank/DDBJ databases">
        <title>Genomic characterization of non-nitrogen-fixing Frankia strains.</title>
        <authorList>
            <person name="Carlos-Shanley C."/>
            <person name="Guerra T."/>
            <person name="Hahn D."/>
        </authorList>
    </citation>
    <scope>NUCLEOTIDE SEQUENCE</scope>
    <source>
        <strain evidence="5">CN6</strain>
    </source>
</reference>
<dbReference type="Proteomes" id="UP000604475">
    <property type="component" value="Unassembled WGS sequence"/>
</dbReference>
<comment type="caution">
    <text evidence="5">The sequence shown here is derived from an EMBL/GenBank/DDBJ whole genome shotgun (WGS) entry which is preliminary data.</text>
</comment>
<keyword evidence="6" id="KW-1185">Reference proteome</keyword>
<dbReference type="PRINTS" id="PR00081">
    <property type="entry name" value="GDHRDH"/>
</dbReference>
<feature type="domain" description="Ketoreductase" evidence="4">
    <location>
        <begin position="8"/>
        <end position="198"/>
    </location>
</feature>